<gene>
    <name evidence="4" type="ORF">D6D01_09599</name>
</gene>
<comment type="caution">
    <text evidence="4">The sequence shown here is derived from an EMBL/GenBank/DDBJ whole genome shotgun (WGS) entry which is preliminary data.</text>
</comment>
<sequence length="967" mass="107098">MDQSPFQQELGTRGEGWYKSNISPTRPEAHPEFDMSLRGSNSHRLSRQGFSPIPHENMNNGDATIDIPLQEVHSTQHRSDSSTPFANQGDNLSKTTSRQPPRTIGGRRARRAGNNESVGYDGEEDTLNRMGRIYNKILNFSIITRYFVYVSPLALCIAIPIIVGATAAPHAKIGGVPIVWFFTWIEIVWLSLWGSKIVAHFLPFVFQFVAGVVSSGTRKYALIIKALEIPLSLAGWAITSLATFIPLMTRNPYGRAHNQAMTHWMKIMNQILAACLIGTLVLLVEKFFIQLISINYHRKQFNARIKDSKRNVFLLGLLYDASRALFPAYEVFAEEDYMIADQLNLSMLGGKNANHKRSGSVTPFRLLQNVGRFGDQVTSAFGNVAQEITGKQVFNPNSAHSIVTGALEKRRTSEALARRLWMSFVMEGKEALFEDDIIEVLGDNRREEAEEAFIMLDKDCNGDISLDEAVQQVIQISRDRKALGTSMHDVDQAINVLDRLLMVIVFIIIIFTFIAFLNASFTTTLATAGTTLLSLSFVFSVTAQEVLGSCIFLFVKHPYDIGDRVDIGSDHLAVDHISLLFTVFRRISGTEVGKCVQIPNNVLNGLWIENVSRSKLMKEQLTLDVSFDTTFEDIQLLKNELINFVSDKDNSRDFLPEIDVEVLGTSDMSKLQLRVEVRHKGNFANETQRAARRSKFMCALVQSIRRVPINGPGGGGDALGGPANPTYSVSVSDGYATEAREASADTKDKARLVPNKKVEEALSPTQTRSKSTGTGPLGLSAKEAAIVDHLHSQAPGLDTTRDEPWMENGSSTLDERSNSDRAQDIEEVRGLLQRENTKGKRRPSQATRSQQPGVPTITESMPPPVAYTGYAQTAEASLDVDDYEQYRTQAQGGQGQGLNLTIPNTGPALPTSPSAYVQGSNYVDVNRTTSGRQPSGQNVEMRQMGRSPSNPYRQQSTRRTSNPYDSD</sequence>
<dbReference type="GO" id="GO:0005509">
    <property type="term" value="F:calcium ion binding"/>
    <property type="evidence" value="ECO:0007669"/>
    <property type="project" value="InterPro"/>
</dbReference>
<dbReference type="GO" id="GO:0016020">
    <property type="term" value="C:membrane"/>
    <property type="evidence" value="ECO:0007669"/>
    <property type="project" value="InterPro"/>
</dbReference>
<organism evidence="4 5">
    <name type="scientific">Aureobasidium pullulans</name>
    <name type="common">Black yeast</name>
    <name type="synonym">Pullularia pullulans</name>
    <dbReference type="NCBI Taxonomy" id="5580"/>
    <lineage>
        <taxon>Eukaryota</taxon>
        <taxon>Fungi</taxon>
        <taxon>Dikarya</taxon>
        <taxon>Ascomycota</taxon>
        <taxon>Pezizomycotina</taxon>
        <taxon>Dothideomycetes</taxon>
        <taxon>Dothideomycetidae</taxon>
        <taxon>Dothideales</taxon>
        <taxon>Saccotheciaceae</taxon>
        <taxon>Aureobasidium</taxon>
    </lineage>
</organism>
<feature type="compositionally biased region" description="Polar residues" evidence="1">
    <location>
        <begin position="844"/>
        <end position="859"/>
    </location>
</feature>
<feature type="compositionally biased region" description="Basic and acidic residues" evidence="1">
    <location>
        <begin position="813"/>
        <end position="829"/>
    </location>
</feature>
<dbReference type="InterPro" id="IPR006685">
    <property type="entry name" value="MscS_channel_2nd"/>
</dbReference>
<feature type="compositionally biased region" description="Polar residues" evidence="1">
    <location>
        <begin position="1"/>
        <end position="10"/>
    </location>
</feature>
<dbReference type="InterPro" id="IPR058650">
    <property type="entry name" value="Msy1/2-like"/>
</dbReference>
<feature type="transmembrane region" description="Helical" evidence="2">
    <location>
        <begin position="146"/>
        <end position="166"/>
    </location>
</feature>
<dbReference type="GO" id="GO:0006874">
    <property type="term" value="P:intracellular calcium ion homeostasis"/>
    <property type="evidence" value="ECO:0007669"/>
    <property type="project" value="TreeGrafter"/>
</dbReference>
<feature type="compositionally biased region" description="Polar residues" evidence="1">
    <location>
        <begin position="911"/>
        <end position="967"/>
    </location>
</feature>
<feature type="compositionally biased region" description="Polar residues" evidence="1">
    <location>
        <begin position="763"/>
        <end position="774"/>
    </location>
</feature>
<feature type="transmembrane region" description="Helical" evidence="2">
    <location>
        <begin position="229"/>
        <end position="247"/>
    </location>
</feature>
<dbReference type="SUPFAM" id="SSF50182">
    <property type="entry name" value="Sm-like ribonucleoproteins"/>
    <property type="match status" value="1"/>
</dbReference>
<evidence type="ECO:0000256" key="2">
    <source>
        <dbReference type="SAM" id="Phobius"/>
    </source>
</evidence>
<feature type="transmembrane region" description="Helical" evidence="2">
    <location>
        <begin position="500"/>
        <end position="521"/>
    </location>
</feature>
<dbReference type="PANTHER" id="PTHR31323:SF14">
    <property type="entry name" value="MECHANOSENSITIVE ION CHANNEL PROTEIN MSY2"/>
    <property type="match status" value="1"/>
</dbReference>
<feature type="compositionally biased region" description="Basic and acidic residues" evidence="1">
    <location>
        <begin position="739"/>
        <end position="760"/>
    </location>
</feature>
<proteinExistence type="predicted"/>
<reference evidence="4 5" key="1">
    <citation type="submission" date="2018-10" db="EMBL/GenBank/DDBJ databases">
        <title>Fifty Aureobasidium pullulans genomes reveal a recombining polyextremotolerant generalist.</title>
        <authorList>
            <person name="Gostincar C."/>
            <person name="Turk M."/>
            <person name="Zajc J."/>
            <person name="Gunde-Cimerman N."/>
        </authorList>
    </citation>
    <scope>NUCLEOTIDE SEQUENCE [LARGE SCALE GENOMIC DNA]</scope>
    <source>
        <strain evidence="4 5">EXF-6604</strain>
    </source>
</reference>
<dbReference type="PANTHER" id="PTHR31323">
    <property type="entry name" value="MECHANOSENSITIVE ION CHANNEL PROTEIN MSY2"/>
    <property type="match status" value="1"/>
</dbReference>
<protein>
    <recommendedName>
        <fullName evidence="3">EF-hand domain-containing protein</fullName>
    </recommendedName>
</protein>
<dbReference type="Pfam" id="PF25886">
    <property type="entry name" value="Msy1"/>
    <property type="match status" value="1"/>
</dbReference>
<dbReference type="PROSITE" id="PS50222">
    <property type="entry name" value="EF_HAND_2"/>
    <property type="match status" value="1"/>
</dbReference>
<evidence type="ECO:0000259" key="3">
    <source>
        <dbReference type="PROSITE" id="PS50222"/>
    </source>
</evidence>
<dbReference type="InterPro" id="IPR010920">
    <property type="entry name" value="LSM_dom_sf"/>
</dbReference>
<feature type="region of interest" description="Disordered" evidence="1">
    <location>
        <begin position="1"/>
        <end position="121"/>
    </location>
</feature>
<feature type="region of interest" description="Disordered" evidence="1">
    <location>
        <begin position="889"/>
        <end position="967"/>
    </location>
</feature>
<evidence type="ECO:0000313" key="4">
    <source>
        <dbReference type="EMBL" id="THY08756.1"/>
    </source>
</evidence>
<evidence type="ECO:0000256" key="1">
    <source>
        <dbReference type="SAM" id="MobiDB-lite"/>
    </source>
</evidence>
<feature type="domain" description="EF-hand" evidence="3">
    <location>
        <begin position="444"/>
        <end position="479"/>
    </location>
</feature>
<dbReference type="GO" id="GO:0005262">
    <property type="term" value="F:calcium channel activity"/>
    <property type="evidence" value="ECO:0007669"/>
    <property type="project" value="TreeGrafter"/>
</dbReference>
<keyword evidence="2" id="KW-0472">Membrane</keyword>
<keyword evidence="2" id="KW-1133">Transmembrane helix</keyword>
<name>A0A4S9K026_AURPU</name>
<feature type="compositionally biased region" description="Polar residues" evidence="1">
    <location>
        <begin position="81"/>
        <end position="100"/>
    </location>
</feature>
<dbReference type="InterPro" id="IPR002048">
    <property type="entry name" value="EF_hand_dom"/>
</dbReference>
<feature type="region of interest" description="Disordered" evidence="1">
    <location>
        <begin position="793"/>
        <end position="866"/>
    </location>
</feature>
<feature type="transmembrane region" description="Helical" evidence="2">
    <location>
        <begin position="173"/>
        <end position="192"/>
    </location>
</feature>
<accession>A0A4S9K026</accession>
<keyword evidence="2" id="KW-0812">Transmembrane</keyword>
<feature type="region of interest" description="Disordered" evidence="1">
    <location>
        <begin position="739"/>
        <end position="778"/>
    </location>
</feature>
<dbReference type="Proteomes" id="UP000306584">
    <property type="component" value="Unassembled WGS sequence"/>
</dbReference>
<evidence type="ECO:0000313" key="5">
    <source>
        <dbReference type="Proteomes" id="UP000306584"/>
    </source>
</evidence>
<feature type="transmembrane region" description="Helical" evidence="2">
    <location>
        <begin position="198"/>
        <end position="217"/>
    </location>
</feature>
<dbReference type="Pfam" id="PF00924">
    <property type="entry name" value="MS_channel_2nd"/>
    <property type="match status" value="1"/>
</dbReference>
<feature type="transmembrane region" description="Helical" evidence="2">
    <location>
        <begin position="267"/>
        <end position="289"/>
    </location>
</feature>
<dbReference type="EMBL" id="QZBD01000682">
    <property type="protein sequence ID" value="THY08756.1"/>
    <property type="molecule type" value="Genomic_DNA"/>
</dbReference>
<dbReference type="AlphaFoldDB" id="A0A4S9K026"/>